<proteinExistence type="predicted"/>
<dbReference type="EMBL" id="JJML01000017">
    <property type="protein sequence ID" value="KGF72850.1"/>
    <property type="molecule type" value="Genomic_DNA"/>
</dbReference>
<keyword evidence="2" id="KW-1185">Reference proteome</keyword>
<sequence length="149" mass="16393">MTRWNPSHCTQLHHKSTLLKNALQKNHGLSREVNLGLKKGTVVQSDPAAIQAAEQVGELINAAEILKHQAHMAKKLQDAGERLLEILEREPDRWKPSDAIAAIRLGAEIERQLVGLLPGGEQGSQKLTVEVVAETVRQLYGLEIDNDAS</sequence>
<dbReference type="AlphaFoldDB" id="A0A098TKI7"/>
<comment type="caution">
    <text evidence="1">The sequence shown here is derived from an EMBL/GenBank/DDBJ whole genome shotgun (WGS) entry which is preliminary data.</text>
</comment>
<gene>
    <name evidence="1" type="ORF">DO97_03745</name>
</gene>
<reference evidence="1 2" key="1">
    <citation type="journal article" date="2014" name="Mol. Ecol.">
        <title>Evolution of Synechococcus.</title>
        <authorList>
            <person name="Dvorak P."/>
            <person name="Casamatta D."/>
            <person name="Hasler P."/>
            <person name="Poulickova A."/>
            <person name="Ondrej V."/>
            <person name="Sanges R."/>
        </authorList>
    </citation>
    <scope>NUCLEOTIDE SEQUENCE [LARGE SCALE GENOMIC DNA]</scope>
    <source>
        <strain evidence="1 2">CAUP A 1101</strain>
    </source>
</reference>
<evidence type="ECO:0000313" key="1">
    <source>
        <dbReference type="EMBL" id="KGF72850.1"/>
    </source>
</evidence>
<dbReference type="STRING" id="1497020.DO97_03745"/>
<accession>A0A098TKI7</accession>
<evidence type="ECO:0000313" key="2">
    <source>
        <dbReference type="Proteomes" id="UP000030170"/>
    </source>
</evidence>
<dbReference type="Proteomes" id="UP000030170">
    <property type="component" value="Unassembled WGS sequence"/>
</dbReference>
<organism evidence="1 2">
    <name type="scientific">Neosynechococcus sphagnicola sy1</name>
    <dbReference type="NCBI Taxonomy" id="1497020"/>
    <lineage>
        <taxon>Bacteria</taxon>
        <taxon>Bacillati</taxon>
        <taxon>Cyanobacteriota</taxon>
        <taxon>Cyanophyceae</taxon>
        <taxon>Neosynechococcales</taxon>
        <taxon>Neosynechococcaceae</taxon>
        <taxon>Neosynechococcus</taxon>
    </lineage>
</organism>
<protein>
    <submittedName>
        <fullName evidence="1">Uncharacterized protein</fullName>
    </submittedName>
</protein>
<name>A0A098TKI7_9CYAN</name>